<evidence type="ECO:0000313" key="1">
    <source>
        <dbReference type="EMBL" id="MDQ2585903.1"/>
    </source>
</evidence>
<proteinExistence type="predicted"/>
<dbReference type="Proteomes" id="UP001225605">
    <property type="component" value="Unassembled WGS sequence"/>
</dbReference>
<reference evidence="1 2" key="1">
    <citation type="submission" date="2017-06" db="EMBL/GenBank/DDBJ databases">
        <title>Cultured bacterium strain Saccharothrix yanglingensis Hhs.015.</title>
        <authorList>
            <person name="Xia Y."/>
        </authorList>
    </citation>
    <scope>NUCLEOTIDE SEQUENCE [LARGE SCALE GENOMIC DNA]</scope>
    <source>
        <strain evidence="1 2">Hhs.015</strain>
    </source>
</reference>
<gene>
    <name evidence="1" type="ORF">CKY47_18300</name>
</gene>
<sequence length="343" mass="37894">MGAFDVADLYRAAWVQAVSTLDHWIHRELYDRAFAFALNSSDDRPAKFLGIPVSVGLVEAMLRDEAVREDVFKSHLRSRFGHQSFQQPDKIKDALSYISDVALWPEVAKRLHQTPKEVTGQLVDMAKRRNKIAHETDQDHATGKRTPITDGDVTRVIDWLQRLAEAIFKAIGPPPAVADTESVNGVRTKNKWSRQDIDTAAEALRGTPAGTAVAALLAHADANNAQLKGGSSPYPSAGVHYVLGGHRRSLWQLYLSAERPVVAISLNPIASRDQELAYRMLEVLRGEPTLDAALLYPDDVLVRKHPDFELHKLGESPRALETLLAAFDLALAPPKTVLGDVNR</sequence>
<comment type="caution">
    <text evidence="1">The sequence shown here is derived from an EMBL/GenBank/DDBJ whole genome shotgun (WGS) entry which is preliminary data.</text>
</comment>
<keyword evidence="2" id="KW-1185">Reference proteome</keyword>
<organism evidence="1 2">
    <name type="scientific">Saccharothrix yanglingensis</name>
    <dbReference type="NCBI Taxonomy" id="659496"/>
    <lineage>
        <taxon>Bacteria</taxon>
        <taxon>Bacillati</taxon>
        <taxon>Actinomycetota</taxon>
        <taxon>Actinomycetes</taxon>
        <taxon>Pseudonocardiales</taxon>
        <taxon>Pseudonocardiaceae</taxon>
        <taxon>Saccharothrix</taxon>
    </lineage>
</organism>
<dbReference type="EMBL" id="NSDM01000007">
    <property type="protein sequence ID" value="MDQ2585903.1"/>
    <property type="molecule type" value="Genomic_DNA"/>
</dbReference>
<accession>A0ABU0X2D2</accession>
<protein>
    <recommendedName>
        <fullName evidence="3">RiboL-PSP-HEPN domain-containing protein</fullName>
    </recommendedName>
</protein>
<evidence type="ECO:0008006" key="3">
    <source>
        <dbReference type="Google" id="ProtNLM"/>
    </source>
</evidence>
<evidence type="ECO:0000313" key="2">
    <source>
        <dbReference type="Proteomes" id="UP001225605"/>
    </source>
</evidence>
<name>A0ABU0X2D2_9PSEU</name>